<organism evidence="3">
    <name type="scientific">Capitella teleta</name>
    <name type="common">Polychaete worm</name>
    <dbReference type="NCBI Taxonomy" id="283909"/>
    <lineage>
        <taxon>Eukaryota</taxon>
        <taxon>Metazoa</taxon>
        <taxon>Spiralia</taxon>
        <taxon>Lophotrochozoa</taxon>
        <taxon>Annelida</taxon>
        <taxon>Polychaeta</taxon>
        <taxon>Sedentaria</taxon>
        <taxon>Scolecida</taxon>
        <taxon>Capitellidae</taxon>
        <taxon>Capitella</taxon>
    </lineage>
</organism>
<feature type="compositionally biased region" description="Basic residues" evidence="1">
    <location>
        <begin position="21"/>
        <end position="35"/>
    </location>
</feature>
<keyword evidence="2" id="KW-1133">Transmembrane helix</keyword>
<dbReference type="EMBL" id="AMQN01014492">
    <property type="status" value="NOT_ANNOTATED_CDS"/>
    <property type="molecule type" value="Genomic_DNA"/>
</dbReference>
<accession>R7T9M6</accession>
<reference evidence="5" key="1">
    <citation type="submission" date="2012-12" db="EMBL/GenBank/DDBJ databases">
        <authorList>
            <person name="Hellsten U."/>
            <person name="Grimwood J."/>
            <person name="Chapman J.A."/>
            <person name="Shapiro H."/>
            <person name="Aerts A."/>
            <person name="Otillar R.P."/>
            <person name="Terry A.Y."/>
            <person name="Boore J.L."/>
            <person name="Simakov O."/>
            <person name="Marletaz F."/>
            <person name="Cho S.-J."/>
            <person name="Edsinger-Gonzales E."/>
            <person name="Havlak P."/>
            <person name="Kuo D.-H."/>
            <person name="Larsson T."/>
            <person name="Lv J."/>
            <person name="Arendt D."/>
            <person name="Savage R."/>
            <person name="Osoegawa K."/>
            <person name="de Jong P."/>
            <person name="Lindberg D.R."/>
            <person name="Seaver E.C."/>
            <person name="Weisblat D.A."/>
            <person name="Putnam N.H."/>
            <person name="Grigoriev I.V."/>
            <person name="Rokhsar D.S."/>
        </authorList>
    </citation>
    <scope>NUCLEOTIDE SEQUENCE</scope>
    <source>
        <strain evidence="5">I ESC-2004</strain>
    </source>
</reference>
<feature type="transmembrane region" description="Helical" evidence="2">
    <location>
        <begin position="60"/>
        <end position="79"/>
    </location>
</feature>
<keyword evidence="2" id="KW-0472">Membrane</keyword>
<dbReference type="EMBL" id="KB311008">
    <property type="protein sequence ID" value="ELT90217.1"/>
    <property type="molecule type" value="Genomic_DNA"/>
</dbReference>
<reference evidence="3 5" key="2">
    <citation type="journal article" date="2013" name="Nature">
        <title>Insights into bilaterian evolution from three spiralian genomes.</title>
        <authorList>
            <person name="Simakov O."/>
            <person name="Marletaz F."/>
            <person name="Cho S.J."/>
            <person name="Edsinger-Gonzales E."/>
            <person name="Havlak P."/>
            <person name="Hellsten U."/>
            <person name="Kuo D.H."/>
            <person name="Larsson T."/>
            <person name="Lv J."/>
            <person name="Arendt D."/>
            <person name="Savage R."/>
            <person name="Osoegawa K."/>
            <person name="de Jong P."/>
            <person name="Grimwood J."/>
            <person name="Chapman J.A."/>
            <person name="Shapiro H."/>
            <person name="Aerts A."/>
            <person name="Otillar R.P."/>
            <person name="Terry A.Y."/>
            <person name="Boore J.L."/>
            <person name="Grigoriev I.V."/>
            <person name="Lindberg D.R."/>
            <person name="Seaver E.C."/>
            <person name="Weisblat D.A."/>
            <person name="Putnam N.H."/>
            <person name="Rokhsar D.S."/>
        </authorList>
    </citation>
    <scope>NUCLEOTIDE SEQUENCE</scope>
    <source>
        <strain evidence="3 5">I ESC-2004</strain>
    </source>
</reference>
<evidence type="ECO:0000313" key="3">
    <source>
        <dbReference type="EMBL" id="ELT90217.1"/>
    </source>
</evidence>
<dbReference type="HOGENOM" id="CLU_1435708_0_0_1"/>
<dbReference type="Proteomes" id="UP000014760">
    <property type="component" value="Unassembled WGS sequence"/>
</dbReference>
<dbReference type="EnsemblMetazoa" id="CapteT201991">
    <property type="protein sequence ID" value="CapteP201991"/>
    <property type="gene ID" value="CapteG201991"/>
</dbReference>
<gene>
    <name evidence="3" type="ORF">CAPTEDRAFT_201991</name>
</gene>
<proteinExistence type="predicted"/>
<evidence type="ECO:0000256" key="1">
    <source>
        <dbReference type="SAM" id="MobiDB-lite"/>
    </source>
</evidence>
<evidence type="ECO:0000313" key="4">
    <source>
        <dbReference type="EnsemblMetazoa" id="CapteP201991"/>
    </source>
</evidence>
<reference evidence="4" key="3">
    <citation type="submission" date="2015-06" db="UniProtKB">
        <authorList>
            <consortium name="EnsemblMetazoa"/>
        </authorList>
    </citation>
    <scope>IDENTIFICATION</scope>
</reference>
<name>R7T9M6_CAPTE</name>
<feature type="region of interest" description="Disordered" evidence="1">
    <location>
        <begin position="13"/>
        <end position="35"/>
    </location>
</feature>
<keyword evidence="5" id="KW-1185">Reference proteome</keyword>
<evidence type="ECO:0000313" key="5">
    <source>
        <dbReference type="Proteomes" id="UP000014760"/>
    </source>
</evidence>
<feature type="transmembrane region" description="Helical" evidence="2">
    <location>
        <begin position="85"/>
        <end position="103"/>
    </location>
</feature>
<dbReference type="AlphaFoldDB" id="R7T9M6"/>
<keyword evidence="2" id="KW-0812">Transmembrane</keyword>
<protein>
    <submittedName>
        <fullName evidence="3 4">Uncharacterized protein</fullName>
    </submittedName>
</protein>
<evidence type="ECO:0000256" key="2">
    <source>
        <dbReference type="SAM" id="Phobius"/>
    </source>
</evidence>
<sequence length="189" mass="20687">MLRETRCGILCGQRRHDNTQQRRRPPRITRTTQRQHRSRIYGRTVDEINADYKCSTLNQIVFVFVMILAGIPLTVAGLAASQSRVLVVIGVFSIAIGLVVGILKTRQLEEQSGLTAQPACEPCTRVVVDELNPPVAHAPGSAVPTAPLDNVSDISADADDGEYNKPPTYDAAMEAVYDPPPDYTTAVRM</sequence>